<dbReference type="OMA" id="KENCEQV"/>
<dbReference type="Pfam" id="PF00069">
    <property type="entry name" value="Pkinase"/>
    <property type="match status" value="1"/>
</dbReference>
<dbReference type="EC" id="2.7.11.1" evidence="1"/>
<dbReference type="InterPro" id="IPR000719">
    <property type="entry name" value="Prot_kinase_dom"/>
</dbReference>
<evidence type="ECO:0000313" key="11">
    <source>
        <dbReference type="Proteomes" id="UP000006591"/>
    </source>
</evidence>
<dbReference type="EnsemblPlants" id="ONIVA04G07630.1">
    <property type="protein sequence ID" value="ONIVA04G07630.1"/>
    <property type="gene ID" value="ONIVA04G07630"/>
</dbReference>
<dbReference type="eggNOG" id="ENOG502SWBZ">
    <property type="taxonomic scope" value="Eukaryota"/>
</dbReference>
<sequence>MEVNGEDLLCKMIYKVLCFEYLPRGSLENYLHGEYGGNLPTLSNYLTCKQKKNPHISRIFFATLTEESRGLDCWCTRYKIIMGICEGLSYLHGGLEEPILHLDLKPANILLDNNMVPKIADFGVSRPFGGSHTHTTKVCVGSEYYMAPEYLAQRKISNKNDIFSLGIIIIQIMVGHKGYSKYGEMSSTQQFIDFVANNWRKRIGDTSMHAKEECQQVKKCVEIAVRCVEVDRHRRPAINDIIHELKQTEIYTRAVSSSQDQV</sequence>
<feature type="domain" description="Protein kinase" evidence="9">
    <location>
        <begin position="1"/>
        <end position="246"/>
    </location>
</feature>
<comment type="catalytic activity">
    <reaction evidence="8">
        <text>L-seryl-[protein] + ATP = O-phospho-L-seryl-[protein] + ADP + H(+)</text>
        <dbReference type="Rhea" id="RHEA:17989"/>
        <dbReference type="Rhea" id="RHEA-COMP:9863"/>
        <dbReference type="Rhea" id="RHEA-COMP:11604"/>
        <dbReference type="ChEBI" id="CHEBI:15378"/>
        <dbReference type="ChEBI" id="CHEBI:29999"/>
        <dbReference type="ChEBI" id="CHEBI:30616"/>
        <dbReference type="ChEBI" id="CHEBI:83421"/>
        <dbReference type="ChEBI" id="CHEBI:456216"/>
        <dbReference type="EC" id="2.7.11.1"/>
    </reaction>
</comment>
<evidence type="ECO:0000256" key="1">
    <source>
        <dbReference type="ARBA" id="ARBA00012513"/>
    </source>
</evidence>
<evidence type="ECO:0000313" key="10">
    <source>
        <dbReference type="EnsemblPlants" id="ONIVA04G07630.1"/>
    </source>
</evidence>
<proteinExistence type="predicted"/>
<evidence type="ECO:0000259" key="9">
    <source>
        <dbReference type="PROSITE" id="PS50011"/>
    </source>
</evidence>
<dbReference type="PROSITE" id="PS50011">
    <property type="entry name" value="PROTEIN_KINASE_DOM"/>
    <property type="match status" value="1"/>
</dbReference>
<keyword evidence="4" id="KW-0547">Nucleotide-binding</keyword>
<dbReference type="PANTHER" id="PTHR45707:SF56">
    <property type="entry name" value="OS11G0608700 PROTEIN"/>
    <property type="match status" value="1"/>
</dbReference>
<evidence type="ECO:0000256" key="8">
    <source>
        <dbReference type="ARBA" id="ARBA00048679"/>
    </source>
</evidence>
<protein>
    <recommendedName>
        <fullName evidence="1">non-specific serine/threonine protein kinase</fullName>
        <ecNumber evidence="1">2.7.11.1</ecNumber>
    </recommendedName>
</protein>
<dbReference type="AlphaFoldDB" id="A0A0E0GZN5"/>
<dbReference type="STRING" id="4536.A0A0E0GZN5"/>
<dbReference type="Gene3D" id="1.10.510.10">
    <property type="entry name" value="Transferase(Phosphotransferase) domain 1"/>
    <property type="match status" value="1"/>
</dbReference>
<dbReference type="PANTHER" id="PTHR45707">
    <property type="entry name" value="C2 CALCIUM/LIPID-BINDING PLANT PHOSPHORIBOSYLTRANSFERASE FAMILY PROTEIN"/>
    <property type="match status" value="1"/>
</dbReference>
<comment type="catalytic activity">
    <reaction evidence="7">
        <text>L-threonyl-[protein] + ATP = O-phospho-L-threonyl-[protein] + ADP + H(+)</text>
        <dbReference type="Rhea" id="RHEA:46608"/>
        <dbReference type="Rhea" id="RHEA-COMP:11060"/>
        <dbReference type="Rhea" id="RHEA-COMP:11605"/>
        <dbReference type="ChEBI" id="CHEBI:15378"/>
        <dbReference type="ChEBI" id="CHEBI:30013"/>
        <dbReference type="ChEBI" id="CHEBI:30616"/>
        <dbReference type="ChEBI" id="CHEBI:61977"/>
        <dbReference type="ChEBI" id="CHEBI:456216"/>
        <dbReference type="EC" id="2.7.11.1"/>
    </reaction>
</comment>
<evidence type="ECO:0000256" key="4">
    <source>
        <dbReference type="ARBA" id="ARBA00022741"/>
    </source>
</evidence>
<evidence type="ECO:0000256" key="2">
    <source>
        <dbReference type="ARBA" id="ARBA00022527"/>
    </source>
</evidence>
<dbReference type="HOGENOM" id="CLU_000288_21_4_1"/>
<keyword evidence="5" id="KW-0418">Kinase</keyword>
<organism evidence="10">
    <name type="scientific">Oryza nivara</name>
    <name type="common">Indian wild rice</name>
    <name type="synonym">Oryza sativa f. spontanea</name>
    <dbReference type="NCBI Taxonomy" id="4536"/>
    <lineage>
        <taxon>Eukaryota</taxon>
        <taxon>Viridiplantae</taxon>
        <taxon>Streptophyta</taxon>
        <taxon>Embryophyta</taxon>
        <taxon>Tracheophyta</taxon>
        <taxon>Spermatophyta</taxon>
        <taxon>Magnoliopsida</taxon>
        <taxon>Liliopsida</taxon>
        <taxon>Poales</taxon>
        <taxon>Poaceae</taxon>
        <taxon>BOP clade</taxon>
        <taxon>Oryzoideae</taxon>
        <taxon>Oryzeae</taxon>
        <taxon>Oryzinae</taxon>
        <taxon>Oryza</taxon>
    </lineage>
</organism>
<dbReference type="Proteomes" id="UP000006591">
    <property type="component" value="Chromosome 4"/>
</dbReference>
<dbReference type="FunFam" id="1.10.510.10:FF:001023">
    <property type="entry name" value="Os07g0541700 protein"/>
    <property type="match status" value="1"/>
</dbReference>
<dbReference type="GO" id="GO:0004674">
    <property type="term" value="F:protein serine/threonine kinase activity"/>
    <property type="evidence" value="ECO:0007669"/>
    <property type="project" value="UniProtKB-KW"/>
</dbReference>
<dbReference type="Gramene" id="ONIVA04G07630.1">
    <property type="protein sequence ID" value="ONIVA04G07630.1"/>
    <property type="gene ID" value="ONIVA04G07630"/>
</dbReference>
<reference evidence="10" key="2">
    <citation type="submission" date="2018-04" db="EMBL/GenBank/DDBJ databases">
        <title>OnivRS2 (Oryza nivara Reference Sequence Version 2).</title>
        <authorList>
            <person name="Zhang J."/>
            <person name="Kudrna D."/>
            <person name="Lee S."/>
            <person name="Talag J."/>
            <person name="Rajasekar S."/>
            <person name="Welchert J."/>
            <person name="Hsing Y.-I."/>
            <person name="Wing R.A."/>
        </authorList>
    </citation>
    <scope>NUCLEOTIDE SEQUENCE [LARGE SCALE GENOMIC DNA]</scope>
    <source>
        <strain evidence="10">SL10</strain>
    </source>
</reference>
<accession>A0A0E0GZN5</accession>
<dbReference type="InterPro" id="IPR011009">
    <property type="entry name" value="Kinase-like_dom_sf"/>
</dbReference>
<keyword evidence="3" id="KW-0808">Transferase</keyword>
<dbReference type="SUPFAM" id="SSF56112">
    <property type="entry name" value="Protein kinase-like (PK-like)"/>
    <property type="match status" value="1"/>
</dbReference>
<keyword evidence="2" id="KW-0723">Serine/threonine-protein kinase</keyword>
<dbReference type="GO" id="GO:0005524">
    <property type="term" value="F:ATP binding"/>
    <property type="evidence" value="ECO:0007669"/>
    <property type="project" value="UniProtKB-KW"/>
</dbReference>
<name>A0A0E0GZN5_ORYNI</name>
<dbReference type="SMART" id="SM00220">
    <property type="entry name" value="S_TKc"/>
    <property type="match status" value="1"/>
</dbReference>
<evidence type="ECO:0000256" key="7">
    <source>
        <dbReference type="ARBA" id="ARBA00047899"/>
    </source>
</evidence>
<keyword evidence="6" id="KW-0067">ATP-binding</keyword>
<dbReference type="InterPro" id="IPR008271">
    <property type="entry name" value="Ser/Thr_kinase_AS"/>
</dbReference>
<dbReference type="PROSITE" id="PS00108">
    <property type="entry name" value="PROTEIN_KINASE_ST"/>
    <property type="match status" value="1"/>
</dbReference>
<evidence type="ECO:0000256" key="5">
    <source>
        <dbReference type="ARBA" id="ARBA00022777"/>
    </source>
</evidence>
<keyword evidence="11" id="KW-1185">Reference proteome</keyword>
<evidence type="ECO:0000256" key="6">
    <source>
        <dbReference type="ARBA" id="ARBA00022840"/>
    </source>
</evidence>
<evidence type="ECO:0000256" key="3">
    <source>
        <dbReference type="ARBA" id="ARBA00022679"/>
    </source>
</evidence>
<reference evidence="10" key="1">
    <citation type="submission" date="2015-04" db="UniProtKB">
        <authorList>
            <consortium name="EnsemblPlants"/>
        </authorList>
    </citation>
    <scope>IDENTIFICATION</scope>
    <source>
        <strain evidence="10">SL10</strain>
    </source>
</reference>